<dbReference type="OrthoDB" id="8449570at2"/>
<dbReference type="EMBL" id="LPWG01000005">
    <property type="protein sequence ID" value="ODS00553.1"/>
    <property type="molecule type" value="Genomic_DNA"/>
</dbReference>
<comment type="caution">
    <text evidence="1">The sequence shown here is derived from an EMBL/GenBank/DDBJ whole genome shotgun (WGS) entry which is preliminary data.</text>
</comment>
<name>A0A1E3W430_9HYPH</name>
<keyword evidence="2" id="KW-1185">Reference proteome</keyword>
<proteinExistence type="predicted"/>
<dbReference type="PROSITE" id="PS51257">
    <property type="entry name" value="PROKAR_LIPOPROTEIN"/>
    <property type="match status" value="1"/>
</dbReference>
<evidence type="ECO:0000313" key="2">
    <source>
        <dbReference type="Proteomes" id="UP000094501"/>
    </source>
</evidence>
<dbReference type="Proteomes" id="UP000094501">
    <property type="component" value="Unassembled WGS sequence"/>
</dbReference>
<accession>A0A1E3W430</accession>
<sequence>MTLRARREEFSASSIGVAALIGSLAAFASGCTGGFSGPEQAIKDLTRVDYGKPYIGMSKEQVISCAGQPRSRIPASGGAETLVYHYNGAGPVPGGTPKDAACTASLTFEGGKLIRVSYAHKEGRSPYAWQAEKNPEKKAQMKREEAPSCVFSLPRCPG</sequence>
<dbReference type="RefSeq" id="WP_069436454.1">
    <property type="nucleotide sequence ID" value="NZ_LPWG01000005.1"/>
</dbReference>
<dbReference type="AlphaFoldDB" id="A0A1E3W430"/>
<reference evidence="1 2" key="1">
    <citation type="journal article" date="2016" name="Environ. Microbiol.">
        <title>New Methyloceanibacter diversity from North Sea sediments includes methanotroph containing solely the soluble methane monooxygenase.</title>
        <authorList>
            <person name="Vekeman B."/>
            <person name="Kerckhof F.M."/>
            <person name="Cremers G."/>
            <person name="de Vos P."/>
            <person name="Vandamme P."/>
            <person name="Boon N."/>
            <person name="Op den Camp H.J."/>
            <person name="Heylen K."/>
        </authorList>
    </citation>
    <scope>NUCLEOTIDE SEQUENCE [LARGE SCALE GENOMIC DNA]</scope>
    <source>
        <strain evidence="1 2">R-67174</strain>
    </source>
</reference>
<gene>
    <name evidence="1" type="ORF">AUC68_14985</name>
</gene>
<organism evidence="1 2">
    <name type="scientific">Methyloceanibacter methanicus</name>
    <dbReference type="NCBI Taxonomy" id="1774968"/>
    <lineage>
        <taxon>Bacteria</taxon>
        <taxon>Pseudomonadati</taxon>
        <taxon>Pseudomonadota</taxon>
        <taxon>Alphaproteobacteria</taxon>
        <taxon>Hyphomicrobiales</taxon>
        <taxon>Hyphomicrobiaceae</taxon>
        <taxon>Methyloceanibacter</taxon>
    </lineage>
</organism>
<evidence type="ECO:0000313" key="1">
    <source>
        <dbReference type="EMBL" id="ODS00553.1"/>
    </source>
</evidence>
<protein>
    <submittedName>
        <fullName evidence="1">Uncharacterized protein</fullName>
    </submittedName>
</protein>